<dbReference type="EMBL" id="JABFAC010000006">
    <property type="protein sequence ID" value="MBA0614761.1"/>
    <property type="molecule type" value="Genomic_DNA"/>
</dbReference>
<dbReference type="AlphaFoldDB" id="A0A7J8RLW9"/>
<comment type="caution">
    <text evidence="1">The sequence shown here is derived from an EMBL/GenBank/DDBJ whole genome shotgun (WGS) entry which is preliminary data.</text>
</comment>
<protein>
    <submittedName>
        <fullName evidence="1">Uncharacterized protein</fullName>
    </submittedName>
</protein>
<organism evidence="1 2">
    <name type="scientific">Gossypium davidsonii</name>
    <name type="common">Davidson's cotton</name>
    <name type="synonym">Gossypium klotzschianum subsp. davidsonii</name>
    <dbReference type="NCBI Taxonomy" id="34287"/>
    <lineage>
        <taxon>Eukaryota</taxon>
        <taxon>Viridiplantae</taxon>
        <taxon>Streptophyta</taxon>
        <taxon>Embryophyta</taxon>
        <taxon>Tracheophyta</taxon>
        <taxon>Spermatophyta</taxon>
        <taxon>Magnoliopsida</taxon>
        <taxon>eudicotyledons</taxon>
        <taxon>Gunneridae</taxon>
        <taxon>Pentapetalae</taxon>
        <taxon>rosids</taxon>
        <taxon>malvids</taxon>
        <taxon>Malvales</taxon>
        <taxon>Malvaceae</taxon>
        <taxon>Malvoideae</taxon>
        <taxon>Gossypium</taxon>
    </lineage>
</organism>
<sequence length="173" mass="19694">MLIDPKLNPTASWKDMLLGNSVDTEKESREDDWVQNYLLKDMETIVVVKLLGRSIGYATLINRMAIFVNLDYTLTSQILINGRLQKIEYESLSSICFSYGWYGHMKEFCFFLIGDKVEIGGNEGLKGTESVVEILVVDSAEYGPWIIIEIRLHQNVKEPRKPKAKFLVNGEGV</sequence>
<gene>
    <name evidence="1" type="ORF">Godav_015007</name>
</gene>
<evidence type="ECO:0000313" key="2">
    <source>
        <dbReference type="Proteomes" id="UP000593561"/>
    </source>
</evidence>
<keyword evidence="2" id="KW-1185">Reference proteome</keyword>
<accession>A0A7J8RLW9</accession>
<evidence type="ECO:0000313" key="1">
    <source>
        <dbReference type="EMBL" id="MBA0614761.1"/>
    </source>
</evidence>
<reference evidence="1 2" key="1">
    <citation type="journal article" date="2019" name="Genome Biol. Evol.">
        <title>Insights into the evolution of the New World diploid cottons (Gossypium, subgenus Houzingenia) based on genome sequencing.</title>
        <authorList>
            <person name="Grover C.E."/>
            <person name="Arick M.A. 2nd"/>
            <person name="Thrash A."/>
            <person name="Conover J.L."/>
            <person name="Sanders W.S."/>
            <person name="Peterson D.G."/>
            <person name="Frelichowski J.E."/>
            <person name="Scheffler J.A."/>
            <person name="Scheffler B.E."/>
            <person name="Wendel J.F."/>
        </authorList>
    </citation>
    <scope>NUCLEOTIDE SEQUENCE [LARGE SCALE GENOMIC DNA]</scope>
    <source>
        <strain evidence="1">27</strain>
        <tissue evidence="1">Leaf</tissue>
    </source>
</reference>
<dbReference type="Proteomes" id="UP000593561">
    <property type="component" value="Unassembled WGS sequence"/>
</dbReference>
<proteinExistence type="predicted"/>
<name>A0A7J8RLW9_GOSDV</name>